<protein>
    <submittedName>
        <fullName evidence="1">Uncharacterized protein</fullName>
    </submittedName>
</protein>
<dbReference type="Proteomes" id="UP000562124">
    <property type="component" value="Unassembled WGS sequence"/>
</dbReference>
<evidence type="ECO:0000313" key="2">
    <source>
        <dbReference type="Proteomes" id="UP000562124"/>
    </source>
</evidence>
<name>A0A7Y0M0V7_CELFI</name>
<accession>A0A7Y0M0V7</accession>
<organism evidence="1 2">
    <name type="scientific">Cellulomonas fimi</name>
    <dbReference type="NCBI Taxonomy" id="1708"/>
    <lineage>
        <taxon>Bacteria</taxon>
        <taxon>Bacillati</taxon>
        <taxon>Actinomycetota</taxon>
        <taxon>Actinomycetes</taxon>
        <taxon>Micrococcales</taxon>
        <taxon>Cellulomonadaceae</taxon>
        <taxon>Cellulomonas</taxon>
    </lineage>
</organism>
<dbReference type="AlphaFoldDB" id="A0A7Y0M0V7"/>
<dbReference type="EMBL" id="JABCJJ010000058">
    <property type="protein sequence ID" value="NMR21715.1"/>
    <property type="molecule type" value="Genomic_DNA"/>
</dbReference>
<comment type="caution">
    <text evidence="1">The sequence shown here is derived from an EMBL/GenBank/DDBJ whole genome shotgun (WGS) entry which is preliminary data.</text>
</comment>
<keyword evidence="2" id="KW-1185">Reference proteome</keyword>
<evidence type="ECO:0000313" key="1">
    <source>
        <dbReference type="EMBL" id="NMR21715.1"/>
    </source>
</evidence>
<reference evidence="1 2" key="1">
    <citation type="submission" date="2020-04" db="EMBL/GenBank/DDBJ databases">
        <title>Sequencing and Assembly of C. fimi.</title>
        <authorList>
            <person name="Ramsey A.R."/>
        </authorList>
    </citation>
    <scope>NUCLEOTIDE SEQUENCE [LARGE SCALE GENOMIC DNA]</scope>
    <source>
        <strain evidence="1 2">SB</strain>
    </source>
</reference>
<proteinExistence type="predicted"/>
<gene>
    <name evidence="1" type="ORF">HIR71_16115</name>
</gene>
<sequence length="191" mass="20008">MLIVGTDPLEVERSLCSGELSCPSCGGVVVPWGHARSRAARGAEGMVRHRPRRARCTSCRRTHVLLAQLWLLRRADAAVVIGAALEAKAAGSGHRAIASALGRPAATVRGWLRRFAARAEHTRAQFTRLLHALDPVAPALAVRGSVVADALEAIGRAAAAAVVRLSPVAPWEFAARASAGRLLAPAVGSGW</sequence>